<feature type="transmembrane region" description="Helical" evidence="6">
    <location>
        <begin position="156"/>
        <end position="176"/>
    </location>
</feature>
<comment type="caution">
    <text evidence="7">The sequence shown here is derived from an EMBL/GenBank/DDBJ whole genome shotgun (WGS) entry which is preliminary data.</text>
</comment>
<feature type="transmembrane region" description="Helical" evidence="6">
    <location>
        <begin position="182"/>
        <end position="204"/>
    </location>
</feature>
<protein>
    <submittedName>
        <fullName evidence="7">MatE family</fullName>
    </submittedName>
</protein>
<keyword evidence="3 6" id="KW-0812">Transmembrane</keyword>
<evidence type="ECO:0000313" key="7">
    <source>
        <dbReference type="EMBL" id="KKR88129.1"/>
    </source>
</evidence>
<dbReference type="Pfam" id="PF13440">
    <property type="entry name" value="Polysacc_synt_3"/>
    <property type="match status" value="1"/>
</dbReference>
<name>A0A0G0UH38_9BACT</name>
<feature type="transmembrane region" description="Helical" evidence="6">
    <location>
        <begin position="18"/>
        <end position="37"/>
    </location>
</feature>
<dbReference type="PANTHER" id="PTHR30250:SF11">
    <property type="entry name" value="O-ANTIGEN TRANSPORTER-RELATED"/>
    <property type="match status" value="1"/>
</dbReference>
<feature type="transmembrane region" description="Helical" evidence="6">
    <location>
        <begin position="121"/>
        <end position="144"/>
    </location>
</feature>
<dbReference type="AlphaFoldDB" id="A0A0G0UH38"/>
<dbReference type="Proteomes" id="UP000034854">
    <property type="component" value="Unassembled WGS sequence"/>
</dbReference>
<dbReference type="PANTHER" id="PTHR30250">
    <property type="entry name" value="PST FAMILY PREDICTED COLANIC ACID TRANSPORTER"/>
    <property type="match status" value="1"/>
</dbReference>
<feature type="transmembrane region" description="Helical" evidence="6">
    <location>
        <begin position="332"/>
        <end position="354"/>
    </location>
</feature>
<feature type="transmembrane region" description="Helical" evidence="6">
    <location>
        <begin position="49"/>
        <end position="68"/>
    </location>
</feature>
<feature type="transmembrane region" description="Helical" evidence="6">
    <location>
        <begin position="255"/>
        <end position="274"/>
    </location>
</feature>
<keyword evidence="4 6" id="KW-1133">Transmembrane helix</keyword>
<evidence type="ECO:0000256" key="2">
    <source>
        <dbReference type="ARBA" id="ARBA00022475"/>
    </source>
</evidence>
<dbReference type="EMBL" id="LCAG01000001">
    <property type="protein sequence ID" value="KKR88129.1"/>
    <property type="molecule type" value="Genomic_DNA"/>
</dbReference>
<evidence type="ECO:0000256" key="5">
    <source>
        <dbReference type="ARBA" id="ARBA00023136"/>
    </source>
</evidence>
<comment type="subcellular location">
    <subcellularLocation>
        <location evidence="1">Cell membrane</location>
        <topology evidence="1">Multi-pass membrane protein</topology>
    </subcellularLocation>
</comment>
<reference evidence="7 8" key="1">
    <citation type="journal article" date="2015" name="Nature">
        <title>rRNA introns, odd ribosomes, and small enigmatic genomes across a large radiation of phyla.</title>
        <authorList>
            <person name="Brown C.T."/>
            <person name="Hug L.A."/>
            <person name="Thomas B.C."/>
            <person name="Sharon I."/>
            <person name="Castelle C.J."/>
            <person name="Singh A."/>
            <person name="Wilkins M.J."/>
            <person name="Williams K.H."/>
            <person name="Banfield J.F."/>
        </authorList>
    </citation>
    <scope>NUCLEOTIDE SEQUENCE [LARGE SCALE GENOMIC DNA]</scope>
</reference>
<feature type="transmembrane region" description="Helical" evidence="6">
    <location>
        <begin position="89"/>
        <end position="115"/>
    </location>
</feature>
<organism evidence="7 8">
    <name type="scientific">Candidatus Curtissbacteria bacterium GW2011_GWA1_41_11</name>
    <dbReference type="NCBI Taxonomy" id="1618409"/>
    <lineage>
        <taxon>Bacteria</taxon>
        <taxon>Candidatus Curtissiibacteriota</taxon>
    </lineage>
</organism>
<feature type="transmembrane region" description="Helical" evidence="6">
    <location>
        <begin position="361"/>
        <end position="379"/>
    </location>
</feature>
<proteinExistence type="predicted"/>
<dbReference type="InterPro" id="IPR050833">
    <property type="entry name" value="Poly_Biosynth_Transport"/>
</dbReference>
<evidence type="ECO:0000256" key="6">
    <source>
        <dbReference type="SAM" id="Phobius"/>
    </source>
</evidence>
<evidence type="ECO:0000313" key="8">
    <source>
        <dbReference type="Proteomes" id="UP000034854"/>
    </source>
</evidence>
<dbReference type="GO" id="GO:0005886">
    <property type="term" value="C:plasma membrane"/>
    <property type="evidence" value="ECO:0007669"/>
    <property type="project" value="UniProtKB-SubCell"/>
</dbReference>
<feature type="transmembrane region" description="Helical" evidence="6">
    <location>
        <begin position="295"/>
        <end position="320"/>
    </location>
</feature>
<evidence type="ECO:0000256" key="3">
    <source>
        <dbReference type="ARBA" id="ARBA00022692"/>
    </source>
</evidence>
<sequence>MIHKVRDLFLTDTGKDTFIVLIGTLINVFLAGIFFIMAPRVLGPADYGLFSTVVATGFMIIAISNFGIDTGILRFAGTEAKKQNKLFSIAFKAYLVIGLGFTLLGLFLSPLIAIFFNQPEIVNLLRIAFVATIFILLSNFFTAALQARKEFAKASLINISTNITRVLLVVLAFYFLKLGLLLITLIFFFTPIISVVLGKILLPFRLVKTEKSQNISFLKFNFWIAAAFLIAAVPYDNYFLLKITGPIQVGLYAAPFKVLTFAHQFGGNFTRVLASRFASFDTTEKVIRFTKKSSVLVTFFIINLAILFIFAKPVTLILFGEQFIESTHIMQILTVAFGFFFMTLIPSSIILYYFGNSKATFFITLIRILVFVLVLSAFVPKSGAIGAAYAFLFAEITAFILMSAYTLIKLNSK</sequence>
<feature type="transmembrane region" description="Helical" evidence="6">
    <location>
        <begin position="216"/>
        <end position="235"/>
    </location>
</feature>
<evidence type="ECO:0000256" key="4">
    <source>
        <dbReference type="ARBA" id="ARBA00022989"/>
    </source>
</evidence>
<gene>
    <name evidence="7" type="ORF">UU34_C0001G0126</name>
</gene>
<keyword evidence="5 6" id="KW-0472">Membrane</keyword>
<keyword evidence="2" id="KW-1003">Cell membrane</keyword>
<evidence type="ECO:0000256" key="1">
    <source>
        <dbReference type="ARBA" id="ARBA00004651"/>
    </source>
</evidence>
<accession>A0A0G0UH38</accession>
<feature type="transmembrane region" description="Helical" evidence="6">
    <location>
        <begin position="385"/>
        <end position="408"/>
    </location>
</feature>